<dbReference type="OrthoDB" id="9607806at2759"/>
<dbReference type="HOGENOM" id="CLU_1618467_0_0_1"/>
<name>G3TIW7_LOXAF</name>
<feature type="region of interest" description="Disordered" evidence="1">
    <location>
        <begin position="133"/>
        <end position="158"/>
    </location>
</feature>
<dbReference type="AlphaFoldDB" id="G3TIW7"/>
<reference evidence="3 4" key="1">
    <citation type="submission" date="2009-06" db="EMBL/GenBank/DDBJ databases">
        <title>The Genome Sequence of Loxodonta africana (African elephant).</title>
        <authorList>
            <person name="Di Palma F."/>
            <person name="Heiman D."/>
            <person name="Young S."/>
            <person name="Johnson J."/>
            <person name="Lander E.S."/>
            <person name="Lindblad-Toh K."/>
        </authorList>
    </citation>
    <scope>NUCLEOTIDE SEQUENCE [LARGE SCALE GENOMIC DNA]</scope>
    <source>
        <strain evidence="3 4">Isolate ISIS603380</strain>
    </source>
</reference>
<evidence type="ECO:0000313" key="4">
    <source>
        <dbReference type="Proteomes" id="UP000007646"/>
    </source>
</evidence>
<proteinExistence type="predicted"/>
<sequence>MKLLFPIFASLMLQSQVNTEFLGLKKCLMGFGKCKDHCTVDEKEIDKCKKKKCCIGPKVVQIIKNFIQIEMLHAFEENSQGLLKNYNNSNAMIQKKNHVTSILPKIMSISPSTNTNTVIITNTTTLNSIVTSTAASTKSDTTESRDSPIVSIPPTPPP</sequence>
<dbReference type="Proteomes" id="UP000007646">
    <property type="component" value="Unassembled WGS sequence"/>
</dbReference>
<dbReference type="KEGG" id="lav:100656302"/>
<evidence type="ECO:0000256" key="1">
    <source>
        <dbReference type="SAM" id="MobiDB-lite"/>
    </source>
</evidence>
<dbReference type="OMA" id="RRCLMGF"/>
<evidence type="ECO:0000313" key="3">
    <source>
        <dbReference type="Ensembl" id="ENSLAFP00000014619.2"/>
    </source>
</evidence>
<dbReference type="eggNOG" id="ENOG502TDUT">
    <property type="taxonomic scope" value="Eukaryota"/>
</dbReference>
<keyword evidence="4" id="KW-1185">Reference proteome</keyword>
<protein>
    <submittedName>
        <fullName evidence="3">Defensin beta 129</fullName>
    </submittedName>
</protein>
<dbReference type="Ensembl" id="ENSLAFT00000017428.2">
    <property type="protein sequence ID" value="ENSLAFP00000014619.2"/>
    <property type="gene ID" value="ENSLAFG00000017430.2"/>
</dbReference>
<reference evidence="3" key="2">
    <citation type="submission" date="2025-08" db="UniProtKB">
        <authorList>
            <consortium name="Ensembl"/>
        </authorList>
    </citation>
    <scope>IDENTIFICATION</scope>
    <source>
        <strain evidence="3">Isolate ISIS603380</strain>
    </source>
</reference>
<gene>
    <name evidence="3" type="primary">DEFB129</name>
</gene>
<dbReference type="GeneID" id="100656302"/>
<dbReference type="CTD" id="140881"/>
<dbReference type="STRING" id="9785.ENSLAFP00000014619"/>
<feature type="chain" id="PRO_5003455523" evidence="2">
    <location>
        <begin position="20"/>
        <end position="158"/>
    </location>
</feature>
<dbReference type="GeneTree" id="ENSGT00390000008616"/>
<reference evidence="3" key="3">
    <citation type="submission" date="2025-09" db="UniProtKB">
        <authorList>
            <consortium name="Ensembl"/>
        </authorList>
    </citation>
    <scope>IDENTIFICATION</scope>
    <source>
        <strain evidence="3">Isolate ISIS603380</strain>
    </source>
</reference>
<keyword evidence="2" id="KW-0732">Signal</keyword>
<dbReference type="InParanoid" id="G3TIW7"/>
<accession>G3TIW7</accession>
<evidence type="ECO:0000256" key="2">
    <source>
        <dbReference type="SAM" id="SignalP"/>
    </source>
</evidence>
<organism evidence="3 4">
    <name type="scientific">Loxodonta africana</name>
    <name type="common">African elephant</name>
    <dbReference type="NCBI Taxonomy" id="9785"/>
    <lineage>
        <taxon>Eukaryota</taxon>
        <taxon>Metazoa</taxon>
        <taxon>Chordata</taxon>
        <taxon>Craniata</taxon>
        <taxon>Vertebrata</taxon>
        <taxon>Euteleostomi</taxon>
        <taxon>Mammalia</taxon>
        <taxon>Eutheria</taxon>
        <taxon>Afrotheria</taxon>
        <taxon>Proboscidea</taxon>
        <taxon>Elephantidae</taxon>
        <taxon>Loxodonta</taxon>
    </lineage>
</organism>
<feature type="signal peptide" evidence="2">
    <location>
        <begin position="1"/>
        <end position="19"/>
    </location>
</feature>